<keyword evidence="2" id="KW-0175">Coiled coil</keyword>
<gene>
    <name evidence="4" type="ORF">CDO81_11095</name>
</gene>
<feature type="signal peptide" evidence="3">
    <location>
        <begin position="1"/>
        <end position="25"/>
    </location>
</feature>
<dbReference type="Gene3D" id="1.20.1600.10">
    <property type="entry name" value="Outer membrane efflux proteins (OEP)"/>
    <property type="match status" value="1"/>
</dbReference>
<evidence type="ECO:0000256" key="3">
    <source>
        <dbReference type="SAM" id="SignalP"/>
    </source>
</evidence>
<comment type="caution">
    <text evidence="4">The sequence shown here is derived from an EMBL/GenBank/DDBJ whole genome shotgun (WGS) entry which is preliminary data.</text>
</comment>
<evidence type="ECO:0000256" key="2">
    <source>
        <dbReference type="SAM" id="Coils"/>
    </source>
</evidence>
<dbReference type="SUPFAM" id="SSF56954">
    <property type="entry name" value="Outer membrane efflux proteins (OEP)"/>
    <property type="match status" value="1"/>
</dbReference>
<dbReference type="InterPro" id="IPR003423">
    <property type="entry name" value="OMP_efflux"/>
</dbReference>
<dbReference type="EMBL" id="NISI01000003">
    <property type="protein sequence ID" value="OWR04245.1"/>
    <property type="molecule type" value="Genomic_DNA"/>
</dbReference>
<dbReference type="PANTHER" id="PTHR30203:SF24">
    <property type="entry name" value="BLR4935 PROTEIN"/>
    <property type="match status" value="1"/>
</dbReference>
<dbReference type="GO" id="GO:0015562">
    <property type="term" value="F:efflux transmembrane transporter activity"/>
    <property type="evidence" value="ECO:0007669"/>
    <property type="project" value="InterPro"/>
</dbReference>
<keyword evidence="3" id="KW-0732">Signal</keyword>
<name>A0A254N8B7_9BURK</name>
<dbReference type="AlphaFoldDB" id="A0A254N8B7"/>
<dbReference type="InterPro" id="IPR010131">
    <property type="entry name" value="MdtP/NodT-like"/>
</dbReference>
<evidence type="ECO:0000313" key="4">
    <source>
        <dbReference type="EMBL" id="OWR04245.1"/>
    </source>
</evidence>
<dbReference type="Proteomes" id="UP000197446">
    <property type="component" value="Unassembled WGS sequence"/>
</dbReference>
<organism evidence="4 5">
    <name type="scientific">Roseateles puraquae</name>
    <dbReference type="NCBI Taxonomy" id="431059"/>
    <lineage>
        <taxon>Bacteria</taxon>
        <taxon>Pseudomonadati</taxon>
        <taxon>Pseudomonadota</taxon>
        <taxon>Betaproteobacteria</taxon>
        <taxon>Burkholderiales</taxon>
        <taxon>Sphaerotilaceae</taxon>
        <taxon>Roseateles</taxon>
    </lineage>
</organism>
<dbReference type="OrthoDB" id="9791261at2"/>
<feature type="coiled-coil region" evidence="2">
    <location>
        <begin position="167"/>
        <end position="196"/>
    </location>
</feature>
<dbReference type="Pfam" id="PF02321">
    <property type="entry name" value="OEP"/>
    <property type="match status" value="2"/>
</dbReference>
<sequence>MRTPFRFPRTWPALCLALTPGLAAALTLTEAQALALTHNPSLAQARLALQAQQAAERQAGARPNPELGLQVEDIRAATRTSTVQLAQTFELGGKREARVAAAALAREQASVALAGREAELQAEVAAAFHGLLGAQAQRQQAEVTRDLGRRARAAAQLRLQAGKVPPLEAARAAVAEASAQADLAQAERELHLAQARLIALGIPETQAASSAQGDVAVLPPVPDERRLAERLADAPAVRLARLEIARHQALSAGERARRVPDLTVTVGAKRDAELGRTQAVIGLSLPLPVNDRNTGALLEALRREDQAREALTATQRQLQLDVAEARSQWQLSRDQAQLLGDEALPAAQTAYDTALRGFELGKFSFLDVLDAQRTLAQLRRERLQHLTQAHRAAATLARLLGRPVTLDTSES</sequence>
<feature type="chain" id="PRO_5012784197" evidence="3">
    <location>
        <begin position="26"/>
        <end position="411"/>
    </location>
</feature>
<protein>
    <submittedName>
        <fullName evidence="4">Cobalt-zinc-cadmium resistance protein</fullName>
    </submittedName>
</protein>
<dbReference type="PANTHER" id="PTHR30203">
    <property type="entry name" value="OUTER MEMBRANE CATION EFFLUX PROTEIN"/>
    <property type="match status" value="1"/>
</dbReference>
<evidence type="ECO:0000313" key="5">
    <source>
        <dbReference type="Proteomes" id="UP000197446"/>
    </source>
</evidence>
<proteinExistence type="inferred from homology"/>
<comment type="similarity">
    <text evidence="1">Belongs to the outer membrane factor (OMF) (TC 1.B.17) family.</text>
</comment>
<keyword evidence="5" id="KW-1185">Reference proteome</keyword>
<accession>A0A254N8B7</accession>
<evidence type="ECO:0000256" key="1">
    <source>
        <dbReference type="ARBA" id="ARBA00007613"/>
    </source>
</evidence>
<dbReference type="RefSeq" id="WP_088483266.1">
    <property type="nucleotide sequence ID" value="NZ_NISI01000003.1"/>
</dbReference>
<reference evidence="4 5" key="1">
    <citation type="journal article" date="2007" name="Int. J. Syst. Evol. Microbiol.">
        <title>Description of Pelomonas aquatica sp. nov. and Pelomonas puraquae sp. nov., isolated from industrial and haemodialysis water.</title>
        <authorList>
            <person name="Gomila M."/>
            <person name="Bowien B."/>
            <person name="Falsen E."/>
            <person name="Moore E.R."/>
            <person name="Lalucat J."/>
        </authorList>
    </citation>
    <scope>NUCLEOTIDE SEQUENCE [LARGE SCALE GENOMIC DNA]</scope>
    <source>
        <strain evidence="4 5">CCUG 52769</strain>
    </source>
</reference>